<dbReference type="PANTHER" id="PTHR30204:SF69">
    <property type="entry name" value="MERR-FAMILY TRANSCRIPTIONAL REGULATOR"/>
    <property type="match status" value="1"/>
</dbReference>
<keyword evidence="1" id="KW-0678">Repressor</keyword>
<dbReference type="Proteomes" id="UP000614200">
    <property type="component" value="Unassembled WGS sequence"/>
</dbReference>
<organism evidence="6 7">
    <name type="scientific">Fusibacter ferrireducens</name>
    <dbReference type="NCBI Taxonomy" id="2785058"/>
    <lineage>
        <taxon>Bacteria</taxon>
        <taxon>Bacillati</taxon>
        <taxon>Bacillota</taxon>
        <taxon>Clostridia</taxon>
        <taxon>Eubacteriales</taxon>
        <taxon>Eubacteriales Family XII. Incertae Sedis</taxon>
        <taxon>Fusibacter</taxon>
    </lineage>
</organism>
<keyword evidence="7" id="KW-1185">Reference proteome</keyword>
<keyword evidence="4" id="KW-0804">Transcription</keyword>
<dbReference type="Gene3D" id="1.10.1660.10">
    <property type="match status" value="1"/>
</dbReference>
<dbReference type="EMBL" id="JADKNH010000012">
    <property type="protein sequence ID" value="MBF4695027.1"/>
    <property type="molecule type" value="Genomic_DNA"/>
</dbReference>
<sequence>MKELYSIGEVAKIMDVSVQTLRYYGSIDLLKPIFINPATGYRYFSVNQFHLLDRIKYLQKLGLSLEEIREVLVNNDINKLTVALDTKEKEYIQKIQDLKDTLHRVEWYKNYFGYSPESGGGEQAYTRYYDKRHIVAAKVEKNEPKEDYHIRLNVLRYSDPLKDLKYMRQFYLVLEYDSFLKGQIDPLYLGMSVFKPPFTDNPNIIEIPAGNYFCFNAQILTDNWDPSIAEEFFKCYNDKPTYVFASEYENDLHEYSQCYYQVQILINEVNPD</sequence>
<evidence type="ECO:0000313" key="7">
    <source>
        <dbReference type="Proteomes" id="UP000614200"/>
    </source>
</evidence>
<comment type="caution">
    <text evidence="6">The sequence shown here is derived from an EMBL/GenBank/DDBJ whole genome shotgun (WGS) entry which is preliminary data.</text>
</comment>
<reference evidence="6 7" key="1">
    <citation type="submission" date="2020-11" db="EMBL/GenBank/DDBJ databases">
        <title>Fusibacter basophilias sp. nov.</title>
        <authorList>
            <person name="Qiu D."/>
        </authorList>
    </citation>
    <scope>NUCLEOTIDE SEQUENCE [LARGE SCALE GENOMIC DNA]</scope>
    <source>
        <strain evidence="6 7">Q10-2</strain>
    </source>
</reference>
<gene>
    <name evidence="6" type="ORF">ISU02_18155</name>
</gene>
<evidence type="ECO:0000259" key="5">
    <source>
        <dbReference type="PROSITE" id="PS50937"/>
    </source>
</evidence>
<evidence type="ECO:0000256" key="2">
    <source>
        <dbReference type="ARBA" id="ARBA00023015"/>
    </source>
</evidence>
<feature type="domain" description="HTH merR-type" evidence="5">
    <location>
        <begin position="4"/>
        <end position="74"/>
    </location>
</feature>
<dbReference type="CDD" id="cd01107">
    <property type="entry name" value="HTH_BmrR"/>
    <property type="match status" value="1"/>
</dbReference>
<evidence type="ECO:0000313" key="6">
    <source>
        <dbReference type="EMBL" id="MBF4695027.1"/>
    </source>
</evidence>
<dbReference type="PANTHER" id="PTHR30204">
    <property type="entry name" value="REDOX-CYCLING DRUG-SENSING TRANSCRIPTIONAL ACTIVATOR SOXR"/>
    <property type="match status" value="1"/>
</dbReference>
<evidence type="ECO:0000256" key="3">
    <source>
        <dbReference type="ARBA" id="ARBA00023125"/>
    </source>
</evidence>
<evidence type="ECO:0000256" key="1">
    <source>
        <dbReference type="ARBA" id="ARBA00022491"/>
    </source>
</evidence>
<name>A0ABR9ZX46_9FIRM</name>
<evidence type="ECO:0000256" key="4">
    <source>
        <dbReference type="ARBA" id="ARBA00023163"/>
    </source>
</evidence>
<keyword evidence="2" id="KW-0805">Transcription regulation</keyword>
<proteinExistence type="predicted"/>
<dbReference type="SMART" id="SM00422">
    <property type="entry name" value="HTH_MERR"/>
    <property type="match status" value="1"/>
</dbReference>
<accession>A0ABR9ZX46</accession>
<dbReference type="InterPro" id="IPR009061">
    <property type="entry name" value="DNA-bd_dom_put_sf"/>
</dbReference>
<protein>
    <submittedName>
        <fullName evidence="6">MerR family transcriptional regulator</fullName>
    </submittedName>
</protein>
<dbReference type="InterPro" id="IPR047057">
    <property type="entry name" value="MerR_fam"/>
</dbReference>
<dbReference type="InterPro" id="IPR000551">
    <property type="entry name" value="MerR-type_HTH_dom"/>
</dbReference>
<dbReference type="RefSeq" id="WP_194703267.1">
    <property type="nucleotide sequence ID" value="NZ_JADKNH010000012.1"/>
</dbReference>
<keyword evidence="3" id="KW-0238">DNA-binding</keyword>
<dbReference type="Pfam" id="PF13411">
    <property type="entry name" value="MerR_1"/>
    <property type="match status" value="1"/>
</dbReference>
<dbReference type="SUPFAM" id="SSF46955">
    <property type="entry name" value="Putative DNA-binding domain"/>
    <property type="match status" value="1"/>
</dbReference>
<dbReference type="PROSITE" id="PS50937">
    <property type="entry name" value="HTH_MERR_2"/>
    <property type="match status" value="1"/>
</dbReference>